<dbReference type="RefSeq" id="WP_136434066.1">
    <property type="nucleotide sequence ID" value="NZ_JBHSNS010000005.1"/>
</dbReference>
<keyword evidence="1" id="KW-0812">Transmembrane</keyword>
<evidence type="ECO:0000313" key="5">
    <source>
        <dbReference type="Proteomes" id="UP001596072"/>
    </source>
</evidence>
<dbReference type="Proteomes" id="UP001596072">
    <property type="component" value="Unassembled WGS sequence"/>
</dbReference>
<dbReference type="EMBL" id="JBHSNS010000005">
    <property type="protein sequence ID" value="MFC5729618.1"/>
    <property type="molecule type" value="Genomic_DNA"/>
</dbReference>
<reference evidence="5" key="1">
    <citation type="journal article" date="2019" name="Int. J. Syst. Evol. Microbiol.">
        <title>The Global Catalogue of Microorganisms (GCM) 10K type strain sequencing project: providing services to taxonomists for standard genome sequencing and annotation.</title>
        <authorList>
            <consortium name="The Broad Institute Genomics Platform"/>
            <consortium name="The Broad Institute Genome Sequencing Center for Infectious Disease"/>
            <person name="Wu L."/>
            <person name="Ma J."/>
        </authorList>
    </citation>
    <scope>NUCLEOTIDE SEQUENCE [LARGE SCALE GENOMIC DNA]</scope>
    <source>
        <strain evidence="5">YIM 94188</strain>
    </source>
</reference>
<dbReference type="Gene3D" id="2.60.40.2230">
    <property type="entry name" value="Uncharacterised protein YcnI-like PF07987, DUF1775"/>
    <property type="match status" value="1"/>
</dbReference>
<proteinExistence type="predicted"/>
<dbReference type="InterPro" id="IPR038507">
    <property type="entry name" value="YcnI-like_sf"/>
</dbReference>
<organism evidence="4 5">
    <name type="scientific">Nocardioides vastitatis</name>
    <dbReference type="NCBI Taxonomy" id="2568655"/>
    <lineage>
        <taxon>Bacteria</taxon>
        <taxon>Bacillati</taxon>
        <taxon>Actinomycetota</taxon>
        <taxon>Actinomycetes</taxon>
        <taxon>Propionibacteriales</taxon>
        <taxon>Nocardioidaceae</taxon>
        <taxon>Nocardioides</taxon>
    </lineage>
</organism>
<gene>
    <name evidence="4" type="ORF">ACFPQB_11880</name>
</gene>
<comment type="caution">
    <text evidence="4">The sequence shown here is derived from an EMBL/GenBank/DDBJ whole genome shotgun (WGS) entry which is preliminary data.</text>
</comment>
<evidence type="ECO:0000313" key="4">
    <source>
        <dbReference type="EMBL" id="MFC5729618.1"/>
    </source>
</evidence>
<keyword evidence="1" id="KW-1133">Transmembrane helix</keyword>
<dbReference type="CDD" id="cd08545">
    <property type="entry name" value="YcnI_like"/>
    <property type="match status" value="1"/>
</dbReference>
<sequence length="235" mass="24004">MHIRRTLPALGAGAAVLAMVGLTAAPAAAHVTVTPSITEAGAYTVLTFSVGHGCESSPTTRLTIAMPEEIPRVTPTVSPNWTVEKVTEQLAEPVTDAHGNELTERVSKVVYTAEKPLPDGFRDTVELSVKLPEAAGETLVFPVVQSCVKGKTGWVETAAEGQDPETLEAPAPTLTITPASGGDGSPASEEGEVRAASVQFGEEDGSSEGLAVAGLATGVAGILLGGVALARTRRA</sequence>
<feature type="signal peptide" evidence="2">
    <location>
        <begin position="1"/>
        <end position="29"/>
    </location>
</feature>
<dbReference type="Pfam" id="PF07987">
    <property type="entry name" value="DUF1775"/>
    <property type="match status" value="1"/>
</dbReference>
<dbReference type="InterPro" id="IPR012533">
    <property type="entry name" value="YcnI-copper_dom"/>
</dbReference>
<accession>A0ABW0ZKL1</accession>
<evidence type="ECO:0000259" key="3">
    <source>
        <dbReference type="Pfam" id="PF07987"/>
    </source>
</evidence>
<keyword evidence="2" id="KW-0732">Signal</keyword>
<name>A0ABW0ZKL1_9ACTN</name>
<evidence type="ECO:0000256" key="2">
    <source>
        <dbReference type="SAM" id="SignalP"/>
    </source>
</evidence>
<evidence type="ECO:0000256" key="1">
    <source>
        <dbReference type="SAM" id="Phobius"/>
    </source>
</evidence>
<keyword evidence="1" id="KW-0472">Membrane</keyword>
<dbReference type="PROSITE" id="PS51318">
    <property type="entry name" value="TAT"/>
    <property type="match status" value="1"/>
</dbReference>
<keyword evidence="5" id="KW-1185">Reference proteome</keyword>
<dbReference type="InterPro" id="IPR006311">
    <property type="entry name" value="TAT_signal"/>
</dbReference>
<feature type="domain" description="YncI copper-binding" evidence="3">
    <location>
        <begin position="30"/>
        <end position="176"/>
    </location>
</feature>
<protein>
    <submittedName>
        <fullName evidence="4">YcnI family protein</fullName>
    </submittedName>
</protein>
<feature type="transmembrane region" description="Helical" evidence="1">
    <location>
        <begin position="209"/>
        <end position="230"/>
    </location>
</feature>
<feature type="chain" id="PRO_5046478561" evidence="2">
    <location>
        <begin position="30"/>
        <end position="235"/>
    </location>
</feature>